<sequence length="162" mass="17659">MAWPARHPGPARHTASRSGFPGSRGVGEGNGWAGMRTTMAGFDHTTREDWRRAGRARSGRRQTRQFRGRRAPGGVRRRRSGPPPTGHPRWPPGPSTRPVRSDLRRSGRPVGRPFGVGLVDPWGPGAVPLGPCGQRREEPCPLGCRSMGAGCTWLSETLESRI</sequence>
<accession>A0A367ZLF8</accession>
<feature type="compositionally biased region" description="Gly residues" evidence="1">
    <location>
        <begin position="22"/>
        <end position="32"/>
    </location>
</feature>
<dbReference type="EMBL" id="QOQW01000017">
    <property type="protein sequence ID" value="RCK78923.1"/>
    <property type="molecule type" value="Genomic_DNA"/>
</dbReference>
<feature type="compositionally biased region" description="Pro residues" evidence="1">
    <location>
        <begin position="81"/>
        <end position="95"/>
    </location>
</feature>
<feature type="region of interest" description="Disordered" evidence="1">
    <location>
        <begin position="1"/>
        <end position="116"/>
    </location>
</feature>
<reference evidence="2 3" key="1">
    <citation type="submission" date="2018-05" db="EMBL/GenBank/DDBJ databases">
        <title>A metagenomic window into the 2 km-deep terrestrial subsurface aquifer revealed taxonomically and functionally diverse microbial community comprising novel uncultured bacterial lineages.</title>
        <authorList>
            <person name="Kadnikov V.V."/>
            <person name="Mardanov A.V."/>
            <person name="Beletsky A.V."/>
            <person name="Banks D."/>
            <person name="Pimenov N.V."/>
            <person name="Frank Y.A."/>
            <person name="Karnachuk O.V."/>
            <person name="Ravin N.V."/>
        </authorList>
    </citation>
    <scope>NUCLEOTIDE SEQUENCE [LARGE SCALE GENOMIC DNA]</scope>
    <source>
        <strain evidence="2">BY5</strain>
    </source>
</reference>
<dbReference type="AlphaFoldDB" id="A0A367ZLF8"/>
<evidence type="ECO:0000313" key="3">
    <source>
        <dbReference type="Proteomes" id="UP000252355"/>
    </source>
</evidence>
<name>A0A367ZLF8_9BACT</name>
<feature type="compositionally biased region" description="Basic residues" evidence="1">
    <location>
        <begin position="53"/>
        <end position="80"/>
    </location>
</feature>
<dbReference type="Proteomes" id="UP000252355">
    <property type="component" value="Unassembled WGS sequence"/>
</dbReference>
<comment type="caution">
    <text evidence="2">The sequence shown here is derived from an EMBL/GenBank/DDBJ whole genome shotgun (WGS) entry which is preliminary data.</text>
</comment>
<protein>
    <submittedName>
        <fullName evidence="2">Uncharacterized protein</fullName>
    </submittedName>
</protein>
<organism evidence="2 3">
    <name type="scientific">Candidatus Ozemobacter sibiricus</name>
    <dbReference type="NCBI Taxonomy" id="2268124"/>
    <lineage>
        <taxon>Bacteria</taxon>
        <taxon>Candidatus Ozemobacteria</taxon>
        <taxon>Candidatus Ozemobacterales</taxon>
        <taxon>Candidatus Ozemobacteraceae</taxon>
        <taxon>Candidatus Ozemobacter</taxon>
    </lineage>
</organism>
<proteinExistence type="predicted"/>
<evidence type="ECO:0000313" key="2">
    <source>
        <dbReference type="EMBL" id="RCK78923.1"/>
    </source>
</evidence>
<gene>
    <name evidence="2" type="ORF">OZSIB_0474</name>
</gene>
<evidence type="ECO:0000256" key="1">
    <source>
        <dbReference type="SAM" id="MobiDB-lite"/>
    </source>
</evidence>